<proteinExistence type="predicted"/>
<organism evidence="1 2">
    <name type="scientific">Drouetiella hepatica Uher 2000/2452</name>
    <dbReference type="NCBI Taxonomy" id="904376"/>
    <lineage>
        <taxon>Bacteria</taxon>
        <taxon>Bacillati</taxon>
        <taxon>Cyanobacteriota</taxon>
        <taxon>Cyanophyceae</taxon>
        <taxon>Oculatellales</taxon>
        <taxon>Oculatellaceae</taxon>
        <taxon>Drouetiella</taxon>
    </lineage>
</organism>
<dbReference type="EMBL" id="JAHHHD010000058">
    <property type="protein sequence ID" value="MBW4662115.1"/>
    <property type="molecule type" value="Genomic_DNA"/>
</dbReference>
<evidence type="ECO:0000313" key="1">
    <source>
        <dbReference type="EMBL" id="MBW4662115.1"/>
    </source>
</evidence>
<comment type="caution">
    <text evidence="1">The sequence shown here is derived from an EMBL/GenBank/DDBJ whole genome shotgun (WGS) entry which is preliminary data.</text>
</comment>
<gene>
    <name evidence="1" type="ORF">KME15_25965</name>
</gene>
<protein>
    <submittedName>
        <fullName evidence="1">Uncharacterized protein</fullName>
    </submittedName>
</protein>
<evidence type="ECO:0000313" key="2">
    <source>
        <dbReference type="Proteomes" id="UP000757435"/>
    </source>
</evidence>
<dbReference type="Proteomes" id="UP000757435">
    <property type="component" value="Unassembled WGS sequence"/>
</dbReference>
<dbReference type="AlphaFoldDB" id="A0A951QHY2"/>
<accession>A0A951QHY2</accession>
<reference evidence="1" key="2">
    <citation type="journal article" date="2022" name="Microbiol. Resour. Announc.">
        <title>Metagenome Sequencing to Explore Phylogenomics of Terrestrial Cyanobacteria.</title>
        <authorList>
            <person name="Ward R.D."/>
            <person name="Stajich J.E."/>
            <person name="Johansen J.R."/>
            <person name="Huntemann M."/>
            <person name="Clum A."/>
            <person name="Foster B."/>
            <person name="Foster B."/>
            <person name="Roux S."/>
            <person name="Palaniappan K."/>
            <person name="Varghese N."/>
            <person name="Mukherjee S."/>
            <person name="Reddy T.B.K."/>
            <person name="Daum C."/>
            <person name="Copeland A."/>
            <person name="Chen I.A."/>
            <person name="Ivanova N.N."/>
            <person name="Kyrpides N.C."/>
            <person name="Shapiro N."/>
            <person name="Eloe-Fadrosh E.A."/>
            <person name="Pietrasiak N."/>
        </authorList>
    </citation>
    <scope>NUCLEOTIDE SEQUENCE</scope>
    <source>
        <strain evidence="1">UHER 2000/2452</strain>
    </source>
</reference>
<name>A0A951QHY2_9CYAN</name>
<sequence>MPQQLQLFSETLSSQEDATDLLPTDLLLNETRLLFRHQGSNAELIERVLTAIKAIQSLREKSDVGESTAPIGR</sequence>
<reference evidence="1" key="1">
    <citation type="submission" date="2021-05" db="EMBL/GenBank/DDBJ databases">
        <authorList>
            <person name="Pietrasiak N."/>
            <person name="Ward R."/>
            <person name="Stajich J.E."/>
            <person name="Kurbessoian T."/>
        </authorList>
    </citation>
    <scope>NUCLEOTIDE SEQUENCE</scope>
    <source>
        <strain evidence="1">UHER 2000/2452</strain>
    </source>
</reference>